<dbReference type="GO" id="GO:0003887">
    <property type="term" value="F:DNA-directed DNA polymerase activity"/>
    <property type="evidence" value="ECO:0007669"/>
    <property type="project" value="UniProtKB-KW"/>
</dbReference>
<dbReference type="GO" id="GO:0003677">
    <property type="term" value="F:DNA binding"/>
    <property type="evidence" value="ECO:0007669"/>
    <property type="project" value="UniProtKB-KW"/>
</dbReference>
<dbReference type="SUPFAM" id="SSF53098">
    <property type="entry name" value="Ribonuclease H-like"/>
    <property type="match status" value="1"/>
</dbReference>
<dbReference type="InterPro" id="IPR023211">
    <property type="entry name" value="DNA_pol_palm_dom_sf"/>
</dbReference>
<evidence type="ECO:0000256" key="11">
    <source>
        <dbReference type="ARBA" id="ARBA00049244"/>
    </source>
</evidence>
<dbReference type="Gene3D" id="3.90.1600.10">
    <property type="entry name" value="Palm domain of DNA polymerase"/>
    <property type="match status" value="1"/>
</dbReference>
<evidence type="ECO:0000256" key="8">
    <source>
        <dbReference type="ARBA" id="ARBA00022932"/>
    </source>
</evidence>
<dbReference type="SUPFAM" id="SSF56672">
    <property type="entry name" value="DNA/RNA polymerases"/>
    <property type="match status" value="1"/>
</dbReference>
<comment type="catalytic activity">
    <reaction evidence="11 12">
        <text>DNA(n) + a 2'-deoxyribonucleoside 5'-triphosphate = DNA(n+1) + diphosphate</text>
        <dbReference type="Rhea" id="RHEA:22508"/>
        <dbReference type="Rhea" id="RHEA-COMP:17339"/>
        <dbReference type="Rhea" id="RHEA-COMP:17340"/>
        <dbReference type="ChEBI" id="CHEBI:33019"/>
        <dbReference type="ChEBI" id="CHEBI:61560"/>
        <dbReference type="ChEBI" id="CHEBI:173112"/>
        <dbReference type="EC" id="2.7.7.7"/>
    </reaction>
</comment>
<evidence type="ECO:0000256" key="9">
    <source>
        <dbReference type="ARBA" id="ARBA00023109"/>
    </source>
</evidence>
<evidence type="ECO:0000256" key="12">
    <source>
        <dbReference type="RuleBase" id="RU000442"/>
    </source>
</evidence>
<evidence type="ECO:0000256" key="2">
    <source>
        <dbReference type="ARBA" id="ARBA00005755"/>
    </source>
</evidence>
<dbReference type="InterPro" id="IPR043502">
    <property type="entry name" value="DNA/RNA_pol_sf"/>
</dbReference>
<dbReference type="InterPro" id="IPR036397">
    <property type="entry name" value="RNaseH_sf"/>
</dbReference>
<dbReference type="GO" id="GO:0000166">
    <property type="term" value="F:nucleotide binding"/>
    <property type="evidence" value="ECO:0007669"/>
    <property type="project" value="InterPro"/>
</dbReference>
<dbReference type="Gene3D" id="1.10.287.690">
    <property type="entry name" value="Helix hairpin bin"/>
    <property type="match status" value="1"/>
</dbReference>
<dbReference type="InterPro" id="IPR006172">
    <property type="entry name" value="DNA-dir_DNA_pol_B"/>
</dbReference>
<dbReference type="Pfam" id="PF03104">
    <property type="entry name" value="DNA_pol_B_exo1"/>
    <property type="match status" value="1"/>
</dbReference>
<dbReference type="PRINTS" id="PR00106">
    <property type="entry name" value="DNAPOLB"/>
</dbReference>
<dbReference type="SMART" id="SM00486">
    <property type="entry name" value="POLBc"/>
    <property type="match status" value="1"/>
</dbReference>
<comment type="similarity">
    <text evidence="2 12">Belongs to the DNA polymerase type-B family.</text>
</comment>
<dbReference type="Gene3D" id="3.30.420.10">
    <property type="entry name" value="Ribonuclease H-like superfamily/Ribonuclease H"/>
    <property type="match status" value="1"/>
</dbReference>
<reference evidence="15" key="1">
    <citation type="submission" date="2016-11" db="EMBL/GenBank/DDBJ databases">
        <title>Comparative analyses of deletion mutations and their pathological effects of nucleopolyhedroviruses isolated from saturniid wild silkworms.</title>
        <authorList>
            <person name="Sasaki K."/>
            <person name="Huang Y."/>
            <person name="Shi M."/>
            <person name="Wang X."/>
            <person name="Kajiura Z."/>
            <person name="Kobayashi J."/>
        </authorList>
    </citation>
    <scope>NUCLEOTIDE SEQUENCE</scope>
    <source>
        <strain evidence="15">Liaoning</strain>
    </source>
</reference>
<evidence type="ECO:0000256" key="5">
    <source>
        <dbReference type="ARBA" id="ARBA00022679"/>
    </source>
</evidence>
<evidence type="ECO:0000256" key="10">
    <source>
        <dbReference type="ARBA" id="ARBA00023125"/>
    </source>
</evidence>
<dbReference type="PANTHER" id="PTHR10322">
    <property type="entry name" value="DNA POLYMERASE CATALYTIC SUBUNIT"/>
    <property type="match status" value="1"/>
</dbReference>
<dbReference type="GO" id="GO:0006261">
    <property type="term" value="P:DNA-templated DNA replication"/>
    <property type="evidence" value="ECO:0007669"/>
    <property type="project" value="TreeGrafter"/>
</dbReference>
<evidence type="ECO:0000256" key="1">
    <source>
        <dbReference type="ARBA" id="ARBA00002701"/>
    </source>
</evidence>
<dbReference type="EMBL" id="LC194889">
    <property type="protein sequence ID" value="BAX08860.1"/>
    <property type="molecule type" value="Genomic_DNA"/>
</dbReference>
<feature type="domain" description="DNA-directed DNA polymerase family B multifunctional" evidence="13">
    <location>
        <begin position="491"/>
        <end position="790"/>
    </location>
</feature>
<dbReference type="InterPro" id="IPR050240">
    <property type="entry name" value="DNA_pol_type-B"/>
</dbReference>
<evidence type="ECO:0000256" key="7">
    <source>
        <dbReference type="ARBA" id="ARBA00022705"/>
    </source>
</evidence>
<gene>
    <name evidence="15" type="primary">DNA pol</name>
</gene>
<dbReference type="FunFam" id="3.30.420.10:FF:000173">
    <property type="entry name" value="DNA polymerase"/>
    <property type="match status" value="1"/>
</dbReference>
<keyword evidence="6 12" id="KW-0548">Nucleotidyltransferase</keyword>
<keyword evidence="9" id="KW-1194">Viral DNA replication</keyword>
<keyword evidence="5 12" id="KW-0808">Transferase</keyword>
<dbReference type="GO" id="GO:0039693">
    <property type="term" value="P:viral DNA genome replication"/>
    <property type="evidence" value="ECO:0007669"/>
    <property type="project" value="UniProtKB-KW"/>
</dbReference>
<sequence length="956" mass="110344">MKIRTYNQLKEEFCNYAPREFAVSQEDAFRVMRIYYDENKGELMVFCNVRTVGRLMQFYFVMKMDLYSYKQCHDTHIFATCRNRCLSYNTFVAPGVKDLHMDKINVIKFKRNGSSYAEKAAALDKFLSNANRVHMQTPVVEGAYMRFRRAQRCRNNCVADDARPFALERFAEDFELVDPASLAASIAPVMACYDIETHSDGHNSSKPDADVIMCIGLALQKNDCFSKVCFVYHKEPLEFPQTNDDTHVVVFRDETEMITCFFDFLRVTNPDVILDYNGDVFDLPYIRARLKGSKPTLRRYDLPALQPNTKLFITKIGNRTDTYYFNYYVHIDLYKYFGADANKRDVENFQLNTLSKYYLGDAKVDLEWQTMVRMYNDKQLDTIIEYNVQDCMLPIRLFNKLKLNDFMYSQCLMYRLCTDDFICNISHLISSTFFHLALTNTRAGSDELDPYFFNKDDLSIISGGKRLQRKLVPLSDVPVGAICLGAIGAAVKYEGGKVLQPRAGVYEYAFSLDFNSLYLTIMIDICACLTNLILCEDGNMYLNQDKNAINVKLLLKLLKQRSELKQCRDNQTESEFLYDLYDQMQNLSKRTANSIYGYYGIFCKALANYITKVGREKLTAAIGIIEGLSDDPELLREFGLSTLAFKVLYGDTDSTFVLPVFKRDEVPAERRMATLTRICAAVEARVNAQFTNGYKMAFENLMSVLVLLKKKKYCYINNNNKVVFKGWLVKKDMPVFMRVAFRTAIEHVLRRQDLRGCLNSLRSDMLMYLDAFGNDKPLTDYSFSMTYNDAAGKADAAAPKRRAAEADDEPPAKRRVVTIARHCREILVSRGTDFVPGNGDRIPYLLLDKQGSVTQKAHPLRLFNPRTMRVSWLKHMTILNSFMNELLEIYGDEHKDELAECYNAILERYMQHQAHDKKRALLVKINERKRKAGASEDEPEPKCANNTYKFCLYKNK</sequence>
<accession>A0A1V1FME3</accession>
<evidence type="ECO:0000256" key="6">
    <source>
        <dbReference type="ARBA" id="ARBA00022695"/>
    </source>
</evidence>
<evidence type="ECO:0000256" key="3">
    <source>
        <dbReference type="ARBA" id="ARBA00012417"/>
    </source>
</evidence>
<dbReference type="InterPro" id="IPR017964">
    <property type="entry name" value="DNA-dir_DNA_pol_B_CS"/>
</dbReference>
<evidence type="ECO:0000313" key="15">
    <source>
        <dbReference type="EMBL" id="BAX08860.1"/>
    </source>
</evidence>
<comment type="function">
    <text evidence="1">Replicates the viral genome, host DNA polymerases cannot substitute for the viral enzyme in this process.</text>
</comment>
<organism evidence="15">
    <name type="scientific">Antheraea pernyi nuclear polyhedrosis virus</name>
    <name type="common">ApNPV</name>
    <dbReference type="NCBI Taxonomy" id="161494"/>
    <lineage>
        <taxon>Viruses</taxon>
        <taxon>Viruses incertae sedis</taxon>
        <taxon>Naldaviricetes</taxon>
        <taxon>Lefavirales</taxon>
        <taxon>Baculoviridae</taxon>
        <taxon>Alphabaculovirus</taxon>
        <taxon>Alphabaculovirus anpernyi</taxon>
    </lineage>
</organism>
<keyword evidence="8 12" id="KW-0239">DNA-directed DNA polymerase</keyword>
<feature type="domain" description="DNA-directed DNA polymerase family B exonuclease" evidence="14">
    <location>
        <begin position="189"/>
        <end position="353"/>
    </location>
</feature>
<dbReference type="InterPro" id="IPR006134">
    <property type="entry name" value="DNA-dir_DNA_pol_B_multi_dom"/>
</dbReference>
<evidence type="ECO:0000259" key="13">
    <source>
        <dbReference type="Pfam" id="PF00136"/>
    </source>
</evidence>
<organismHost>
    <name type="scientific">Antheraea pernyi</name>
    <name type="common">Chinese oak silk moth</name>
    <name type="synonym">Bombyx pernyi</name>
    <dbReference type="NCBI Taxonomy" id="7119"/>
</organismHost>
<keyword evidence="10 12" id="KW-0238">DNA-binding</keyword>
<dbReference type="InterPro" id="IPR012337">
    <property type="entry name" value="RNaseH-like_sf"/>
</dbReference>
<evidence type="ECO:0000259" key="14">
    <source>
        <dbReference type="Pfam" id="PF03104"/>
    </source>
</evidence>
<dbReference type="FunFam" id="1.10.287.690:FF:000010">
    <property type="entry name" value="DNA polymerase"/>
    <property type="match status" value="1"/>
</dbReference>
<dbReference type="InterPro" id="IPR006133">
    <property type="entry name" value="DNA-dir_DNA_pol_B_exonuc"/>
</dbReference>
<protein>
    <recommendedName>
        <fullName evidence="4 12">DNA polymerase</fullName>
        <ecNumber evidence="3 12">2.7.7.7</ecNumber>
    </recommendedName>
</protein>
<name>A0A1V1FME3_NPVAP</name>
<keyword evidence="7 12" id="KW-0235">DNA replication</keyword>
<dbReference type="Pfam" id="PF00136">
    <property type="entry name" value="DNA_pol_B"/>
    <property type="match status" value="1"/>
</dbReference>
<dbReference type="PROSITE" id="PS00116">
    <property type="entry name" value="DNA_POLYMERASE_B"/>
    <property type="match status" value="1"/>
</dbReference>
<dbReference type="EC" id="2.7.7.7" evidence="3 12"/>
<evidence type="ECO:0000256" key="4">
    <source>
        <dbReference type="ARBA" id="ARBA00015749"/>
    </source>
</evidence>
<proteinExistence type="inferred from homology"/>
<dbReference type="PANTHER" id="PTHR10322:SF23">
    <property type="entry name" value="DNA POLYMERASE DELTA CATALYTIC SUBUNIT"/>
    <property type="match status" value="1"/>
</dbReference>